<dbReference type="Pfam" id="PF09850">
    <property type="entry name" value="DotU"/>
    <property type="match status" value="1"/>
</dbReference>
<protein>
    <submittedName>
        <fullName evidence="4">Type IV secretion protein DotU</fullName>
    </submittedName>
</protein>
<dbReference type="InterPro" id="IPR006665">
    <property type="entry name" value="OmpA-like"/>
</dbReference>
<sequence>MHSQNRIGAPVSPPFAARVKAAEQAVNPLLEAARVLLSALAETPDTLDAAAVARRRQWLEQELRLFMRVCSELRLRADHVKHAGYSLCSALDEAAMQTKWGRGDAAGVEWQTNGLAAAFGHDRQGGDRVFRLIDEAMRSPREHLDLIEVFQNILDLGFCGRYRHESGGRQRLQHIRECVHDAVVTGGLCFDPVADTVRTRARAVDPWVRPVRVRRSRLRIVGGLVAALLAGAGGYAAVDHWVRAKRARPPVSSLDLLAGSLSARLRDEIAAGNVELIAGTGRRALTLRLGGMFGPGDAAVAPWAASIVAAVGREIVASGEGSNILVTGYTDSVKASQARPGFNQALSEARARQVAQILVAAGVPAQHIGVVGKGDTDPLADNGTPDGRARNRRVEVTLSD</sequence>
<dbReference type="SUPFAM" id="SSF103088">
    <property type="entry name" value="OmpA-like"/>
    <property type="match status" value="1"/>
</dbReference>
<dbReference type="InterPro" id="IPR036737">
    <property type="entry name" value="OmpA-like_sf"/>
</dbReference>
<dbReference type="PROSITE" id="PS51123">
    <property type="entry name" value="OMPA_2"/>
    <property type="match status" value="1"/>
</dbReference>
<dbReference type="InterPro" id="IPR050330">
    <property type="entry name" value="Bact_OuterMem_StrucFunc"/>
</dbReference>
<feature type="domain" description="OmpA-like" evidence="3">
    <location>
        <begin position="280"/>
        <end position="400"/>
    </location>
</feature>
<comment type="caution">
    <text evidence="4">The sequence shown here is derived from an EMBL/GenBank/DDBJ whole genome shotgun (WGS) entry which is preliminary data.</text>
</comment>
<dbReference type="NCBIfam" id="NF038228">
    <property type="entry name" value="IcmH_DotU_IVB"/>
    <property type="match status" value="1"/>
</dbReference>
<organism evidence="4 5">
    <name type="scientific">Burkholderia diffusa</name>
    <dbReference type="NCBI Taxonomy" id="488732"/>
    <lineage>
        <taxon>Bacteria</taxon>
        <taxon>Pseudomonadati</taxon>
        <taxon>Pseudomonadota</taxon>
        <taxon>Betaproteobacteria</taxon>
        <taxon>Burkholderiales</taxon>
        <taxon>Burkholderiaceae</taxon>
        <taxon>Burkholderia</taxon>
        <taxon>Burkholderia cepacia complex</taxon>
    </lineage>
</organism>
<evidence type="ECO:0000259" key="3">
    <source>
        <dbReference type="PROSITE" id="PS51123"/>
    </source>
</evidence>
<dbReference type="PANTHER" id="PTHR30329:SF19">
    <property type="entry name" value="OUTER MEMBRANE PROTEIN, OMPA FAMILY"/>
    <property type="match status" value="1"/>
</dbReference>
<keyword evidence="1 2" id="KW-0472">Membrane</keyword>
<feature type="transmembrane region" description="Helical" evidence="2">
    <location>
        <begin position="218"/>
        <end position="238"/>
    </location>
</feature>
<keyword evidence="2" id="KW-0812">Transmembrane</keyword>
<evidence type="ECO:0000256" key="1">
    <source>
        <dbReference type="PROSITE-ProRule" id="PRU00473"/>
    </source>
</evidence>
<dbReference type="EMBL" id="LPJV01000014">
    <property type="protein sequence ID" value="KWF57625.1"/>
    <property type="molecule type" value="Genomic_DNA"/>
</dbReference>
<dbReference type="Proteomes" id="UP000063236">
    <property type="component" value="Unassembled WGS sequence"/>
</dbReference>
<dbReference type="NCBIfam" id="TIGR03349">
    <property type="entry name" value="IV_VI_DotU"/>
    <property type="match status" value="1"/>
</dbReference>
<dbReference type="InterPro" id="IPR017732">
    <property type="entry name" value="T4/T6SS_DotU"/>
</dbReference>
<name>A0AAW3PLP1_9BURK</name>
<dbReference type="Gene3D" id="3.30.1330.60">
    <property type="entry name" value="OmpA-like domain"/>
    <property type="match status" value="1"/>
</dbReference>
<evidence type="ECO:0000256" key="2">
    <source>
        <dbReference type="SAM" id="Phobius"/>
    </source>
</evidence>
<dbReference type="PANTHER" id="PTHR30329">
    <property type="entry name" value="STATOR ELEMENT OF FLAGELLAR MOTOR COMPLEX"/>
    <property type="match status" value="1"/>
</dbReference>
<evidence type="ECO:0000313" key="4">
    <source>
        <dbReference type="EMBL" id="KWF57625.1"/>
    </source>
</evidence>
<keyword evidence="2" id="KW-1133">Transmembrane helix</keyword>
<dbReference type="GO" id="GO:0016020">
    <property type="term" value="C:membrane"/>
    <property type="evidence" value="ECO:0007669"/>
    <property type="project" value="UniProtKB-UniRule"/>
</dbReference>
<proteinExistence type="predicted"/>
<dbReference type="CDD" id="cd07185">
    <property type="entry name" value="OmpA_C-like"/>
    <property type="match status" value="1"/>
</dbReference>
<dbReference type="Gene3D" id="1.25.40.590">
    <property type="entry name" value="Type IV / VI secretion system, DotU"/>
    <property type="match status" value="1"/>
</dbReference>
<accession>A0AAW3PLP1</accession>
<dbReference type="Pfam" id="PF00691">
    <property type="entry name" value="OmpA"/>
    <property type="match status" value="1"/>
</dbReference>
<dbReference type="InterPro" id="IPR038522">
    <property type="entry name" value="T4/T6SS_DotU_sf"/>
</dbReference>
<evidence type="ECO:0000313" key="5">
    <source>
        <dbReference type="Proteomes" id="UP000063236"/>
    </source>
</evidence>
<dbReference type="AlphaFoldDB" id="A0AAW3PLP1"/>
<reference evidence="4 5" key="1">
    <citation type="submission" date="2015-11" db="EMBL/GenBank/DDBJ databases">
        <title>Expanding the genomic diversity of Burkholderia species for the development of highly accurate diagnostics.</title>
        <authorList>
            <person name="Sahl J."/>
            <person name="Keim P."/>
            <person name="Wagner D."/>
        </authorList>
    </citation>
    <scope>NUCLEOTIDE SEQUENCE [LARGE SCALE GENOMIC DNA]</scope>
    <source>
        <strain evidence="4 5">MSMB378WGS</strain>
    </source>
</reference>
<gene>
    <name evidence="4" type="ORF">WL88_08795</name>
</gene>